<evidence type="ECO:0000256" key="1">
    <source>
        <dbReference type="ARBA" id="ARBA00023002"/>
    </source>
</evidence>
<dbReference type="GO" id="GO:0010181">
    <property type="term" value="F:FMN binding"/>
    <property type="evidence" value="ECO:0007669"/>
    <property type="project" value="TreeGrafter"/>
</dbReference>
<evidence type="ECO:0000313" key="4">
    <source>
        <dbReference type="Proteomes" id="UP000321567"/>
    </source>
</evidence>
<sequence>MTPVLVLFVHPALRRSRVNRTLRAALADLDGVRVHDLYETYPDFFIDAAAEQALLSDCGALVVQHPIYWYSGPALLKEWFDLVLERGFAYGPGGRALAGKPWLSAVSAGGGADSYQPEGLNHFTMDEILRPFQATAALCGMPWQAPFVTHDAVGLGAPALQQAAQAYRRRVEALRGQVGGE</sequence>
<accession>A0A512H757</accession>
<dbReference type="Gene3D" id="3.40.50.360">
    <property type="match status" value="1"/>
</dbReference>
<feature type="domain" description="Flavodoxin-like fold" evidence="2">
    <location>
        <begin position="4"/>
        <end position="170"/>
    </location>
</feature>
<dbReference type="PANTHER" id="PTHR47307:SF1">
    <property type="entry name" value="GLUTATHIONE-REGULATED POTASSIUM-EFFLUX SYSTEM ANCILLARY PROTEIN KEFG"/>
    <property type="match status" value="1"/>
</dbReference>
<dbReference type="InterPro" id="IPR003680">
    <property type="entry name" value="Flavodoxin_fold"/>
</dbReference>
<proteinExistence type="predicted"/>
<protein>
    <submittedName>
        <fullName evidence="3">NAD(P)H oxidoreductase</fullName>
    </submittedName>
</protein>
<dbReference type="AlphaFoldDB" id="A0A512H757"/>
<evidence type="ECO:0000313" key="3">
    <source>
        <dbReference type="EMBL" id="GEO81293.1"/>
    </source>
</evidence>
<reference evidence="3 4" key="1">
    <citation type="submission" date="2019-07" db="EMBL/GenBank/DDBJ databases">
        <title>Whole genome shotgun sequence of Rhodospirillum oryzae NBRC 107573.</title>
        <authorList>
            <person name="Hosoyama A."/>
            <person name="Uohara A."/>
            <person name="Ohji S."/>
            <person name="Ichikawa N."/>
        </authorList>
    </citation>
    <scope>NUCLEOTIDE SEQUENCE [LARGE SCALE GENOMIC DNA]</scope>
    <source>
        <strain evidence="3 4">NBRC 107573</strain>
    </source>
</reference>
<gene>
    <name evidence="3" type="ORF">ROR02_14240</name>
</gene>
<dbReference type="GO" id="GO:0003955">
    <property type="term" value="F:NAD(P)H dehydrogenase (quinone) activity"/>
    <property type="evidence" value="ECO:0007669"/>
    <property type="project" value="TreeGrafter"/>
</dbReference>
<dbReference type="OrthoDB" id="9798454at2"/>
<dbReference type="RefSeq" id="WP_147163332.1">
    <property type="nucleotide sequence ID" value="NZ_BJZO01000032.1"/>
</dbReference>
<dbReference type="Pfam" id="PF02525">
    <property type="entry name" value="Flavodoxin_2"/>
    <property type="match status" value="1"/>
</dbReference>
<dbReference type="GO" id="GO:0009055">
    <property type="term" value="F:electron transfer activity"/>
    <property type="evidence" value="ECO:0007669"/>
    <property type="project" value="TreeGrafter"/>
</dbReference>
<organism evidence="3 4">
    <name type="scientific">Pararhodospirillum oryzae</name>
    <dbReference type="NCBI Taxonomy" id="478448"/>
    <lineage>
        <taxon>Bacteria</taxon>
        <taxon>Pseudomonadati</taxon>
        <taxon>Pseudomonadota</taxon>
        <taxon>Alphaproteobacteria</taxon>
        <taxon>Rhodospirillales</taxon>
        <taxon>Rhodospirillaceae</taxon>
        <taxon>Pararhodospirillum</taxon>
    </lineage>
</organism>
<dbReference type="InterPro" id="IPR029039">
    <property type="entry name" value="Flavoprotein-like_sf"/>
</dbReference>
<keyword evidence="4" id="KW-1185">Reference proteome</keyword>
<dbReference type="InterPro" id="IPR046980">
    <property type="entry name" value="KefG/KefF"/>
</dbReference>
<dbReference type="EMBL" id="BJZO01000032">
    <property type="protein sequence ID" value="GEO81293.1"/>
    <property type="molecule type" value="Genomic_DNA"/>
</dbReference>
<evidence type="ECO:0000259" key="2">
    <source>
        <dbReference type="Pfam" id="PF02525"/>
    </source>
</evidence>
<name>A0A512H757_9PROT</name>
<dbReference type="Proteomes" id="UP000321567">
    <property type="component" value="Unassembled WGS sequence"/>
</dbReference>
<comment type="caution">
    <text evidence="3">The sequence shown here is derived from an EMBL/GenBank/DDBJ whole genome shotgun (WGS) entry which is preliminary data.</text>
</comment>
<dbReference type="PANTHER" id="PTHR47307">
    <property type="entry name" value="GLUTATHIONE-REGULATED POTASSIUM-EFFLUX SYSTEM ANCILLARY PROTEIN KEFG"/>
    <property type="match status" value="1"/>
</dbReference>
<keyword evidence="1" id="KW-0560">Oxidoreductase</keyword>
<dbReference type="SUPFAM" id="SSF52218">
    <property type="entry name" value="Flavoproteins"/>
    <property type="match status" value="1"/>
</dbReference>